<proteinExistence type="predicted"/>
<dbReference type="EMBL" id="KN833688">
    <property type="protein sequence ID" value="KIK29888.1"/>
    <property type="molecule type" value="Genomic_DNA"/>
</dbReference>
<gene>
    <name evidence="1" type="ORF">PISMIDRAFT_74083</name>
</gene>
<evidence type="ECO:0000313" key="2">
    <source>
        <dbReference type="Proteomes" id="UP000054018"/>
    </source>
</evidence>
<dbReference type="Proteomes" id="UP000054018">
    <property type="component" value="Unassembled WGS sequence"/>
</dbReference>
<reference evidence="2" key="2">
    <citation type="submission" date="2015-01" db="EMBL/GenBank/DDBJ databases">
        <title>Evolutionary Origins and Diversification of the Mycorrhizal Mutualists.</title>
        <authorList>
            <consortium name="DOE Joint Genome Institute"/>
            <consortium name="Mycorrhizal Genomics Consortium"/>
            <person name="Kohler A."/>
            <person name="Kuo A."/>
            <person name="Nagy L.G."/>
            <person name="Floudas D."/>
            <person name="Copeland A."/>
            <person name="Barry K.W."/>
            <person name="Cichocki N."/>
            <person name="Veneault-Fourrey C."/>
            <person name="LaButti K."/>
            <person name="Lindquist E.A."/>
            <person name="Lipzen A."/>
            <person name="Lundell T."/>
            <person name="Morin E."/>
            <person name="Murat C."/>
            <person name="Riley R."/>
            <person name="Ohm R."/>
            <person name="Sun H."/>
            <person name="Tunlid A."/>
            <person name="Henrissat B."/>
            <person name="Grigoriev I.V."/>
            <person name="Hibbett D.S."/>
            <person name="Martin F."/>
        </authorList>
    </citation>
    <scope>NUCLEOTIDE SEQUENCE [LARGE SCALE GENOMIC DNA]</scope>
    <source>
        <strain evidence="2">441</strain>
    </source>
</reference>
<feature type="non-terminal residue" evidence="1">
    <location>
        <position position="103"/>
    </location>
</feature>
<dbReference type="OrthoDB" id="3247418at2759"/>
<keyword evidence="2" id="KW-1185">Reference proteome</keyword>
<reference evidence="1 2" key="1">
    <citation type="submission" date="2014-04" db="EMBL/GenBank/DDBJ databases">
        <authorList>
            <consortium name="DOE Joint Genome Institute"/>
            <person name="Kuo A."/>
            <person name="Kohler A."/>
            <person name="Costa M.D."/>
            <person name="Nagy L.G."/>
            <person name="Floudas D."/>
            <person name="Copeland A."/>
            <person name="Barry K.W."/>
            <person name="Cichocki N."/>
            <person name="Veneault-Fourrey C."/>
            <person name="LaButti K."/>
            <person name="Lindquist E.A."/>
            <person name="Lipzen A."/>
            <person name="Lundell T."/>
            <person name="Morin E."/>
            <person name="Murat C."/>
            <person name="Sun H."/>
            <person name="Tunlid A."/>
            <person name="Henrissat B."/>
            <person name="Grigoriev I.V."/>
            <person name="Hibbett D.S."/>
            <person name="Martin F."/>
            <person name="Nordberg H.P."/>
            <person name="Cantor M.N."/>
            <person name="Hua S.X."/>
        </authorList>
    </citation>
    <scope>NUCLEOTIDE SEQUENCE [LARGE SCALE GENOMIC DNA]</scope>
    <source>
        <strain evidence="1 2">441</strain>
    </source>
</reference>
<organism evidence="1 2">
    <name type="scientific">Pisolithus microcarpus 441</name>
    <dbReference type="NCBI Taxonomy" id="765257"/>
    <lineage>
        <taxon>Eukaryota</taxon>
        <taxon>Fungi</taxon>
        <taxon>Dikarya</taxon>
        <taxon>Basidiomycota</taxon>
        <taxon>Agaricomycotina</taxon>
        <taxon>Agaricomycetes</taxon>
        <taxon>Agaricomycetidae</taxon>
        <taxon>Boletales</taxon>
        <taxon>Sclerodermatineae</taxon>
        <taxon>Pisolithaceae</taxon>
        <taxon>Pisolithus</taxon>
    </lineage>
</organism>
<sequence length="103" mass="11271">VVYSRSSTHVGNLLIMFYPQGYLSASPIPGSIKYIFGDNGLLTLALPLPSGKQHDPFASYPHFPAKLYSSVVSDDLETVRLSWVVSHFSCLAVTDDRVVVLSL</sequence>
<feature type="non-terminal residue" evidence="1">
    <location>
        <position position="1"/>
    </location>
</feature>
<evidence type="ECO:0000313" key="1">
    <source>
        <dbReference type="EMBL" id="KIK29888.1"/>
    </source>
</evidence>
<accession>A0A0D0ACP5</accession>
<protein>
    <submittedName>
        <fullName evidence="1">Uncharacterized protein</fullName>
    </submittedName>
</protein>
<dbReference type="HOGENOM" id="CLU_159037_0_0_1"/>
<dbReference type="AlphaFoldDB" id="A0A0D0ACP5"/>
<name>A0A0D0ACP5_9AGAM</name>